<reference evidence="2 3" key="1">
    <citation type="journal article" date="2020" name="bioRxiv">
        <title>Sequence and annotation of 42 cannabis genomes reveals extensive copy number variation in cannabinoid synthesis and pathogen resistance genes.</title>
        <authorList>
            <person name="Mckernan K.J."/>
            <person name="Helbert Y."/>
            <person name="Kane L.T."/>
            <person name="Ebling H."/>
            <person name="Zhang L."/>
            <person name="Liu B."/>
            <person name="Eaton Z."/>
            <person name="Mclaughlin S."/>
            <person name="Kingan S."/>
            <person name="Baybayan P."/>
            <person name="Concepcion G."/>
            <person name="Jordan M."/>
            <person name="Riva A."/>
            <person name="Barbazuk W."/>
            <person name="Harkins T."/>
        </authorList>
    </citation>
    <scope>NUCLEOTIDE SEQUENCE [LARGE SCALE GENOMIC DNA]</scope>
    <source>
        <strain evidence="3">cv. Jamaican Lion 4</strain>
        <tissue evidence="2">Leaf</tissue>
    </source>
</reference>
<proteinExistence type="predicted"/>
<dbReference type="InterPro" id="IPR002156">
    <property type="entry name" value="RNaseH_domain"/>
</dbReference>
<organism evidence="2 3">
    <name type="scientific">Cannabis sativa</name>
    <name type="common">Hemp</name>
    <name type="synonym">Marijuana</name>
    <dbReference type="NCBI Taxonomy" id="3483"/>
    <lineage>
        <taxon>Eukaryota</taxon>
        <taxon>Viridiplantae</taxon>
        <taxon>Streptophyta</taxon>
        <taxon>Embryophyta</taxon>
        <taxon>Tracheophyta</taxon>
        <taxon>Spermatophyta</taxon>
        <taxon>Magnoliopsida</taxon>
        <taxon>eudicotyledons</taxon>
        <taxon>Gunneridae</taxon>
        <taxon>Pentapetalae</taxon>
        <taxon>rosids</taxon>
        <taxon>fabids</taxon>
        <taxon>Rosales</taxon>
        <taxon>Cannabaceae</taxon>
        <taxon>Cannabis</taxon>
    </lineage>
</organism>
<protein>
    <recommendedName>
        <fullName evidence="1">RNase H type-1 domain-containing protein</fullName>
    </recommendedName>
</protein>
<dbReference type="Proteomes" id="UP000583929">
    <property type="component" value="Unassembled WGS sequence"/>
</dbReference>
<dbReference type="EMBL" id="JAATIQ010000009">
    <property type="protein sequence ID" value="KAF4402148.1"/>
    <property type="molecule type" value="Genomic_DNA"/>
</dbReference>
<keyword evidence="3" id="KW-1185">Reference proteome</keyword>
<evidence type="ECO:0000259" key="1">
    <source>
        <dbReference type="Pfam" id="PF13456"/>
    </source>
</evidence>
<dbReference type="AlphaFoldDB" id="A0A7J6I562"/>
<dbReference type="GO" id="GO:0004523">
    <property type="term" value="F:RNA-DNA hybrid ribonuclease activity"/>
    <property type="evidence" value="ECO:0007669"/>
    <property type="project" value="InterPro"/>
</dbReference>
<comment type="caution">
    <text evidence="2">The sequence shown here is derived from an EMBL/GenBank/DDBJ whole genome shotgun (WGS) entry which is preliminary data.</text>
</comment>
<name>A0A7J6I562_CANSA</name>
<accession>A0A7J6I562</accession>
<evidence type="ECO:0000313" key="2">
    <source>
        <dbReference type="EMBL" id="KAF4402148.1"/>
    </source>
</evidence>
<feature type="domain" description="RNase H type-1" evidence="1">
    <location>
        <begin position="76"/>
        <end position="116"/>
    </location>
</feature>
<gene>
    <name evidence="2" type="ORF">G4B88_017660</name>
</gene>
<evidence type="ECO:0000313" key="3">
    <source>
        <dbReference type="Proteomes" id="UP000583929"/>
    </source>
</evidence>
<dbReference type="Pfam" id="PF13456">
    <property type="entry name" value="RVT_3"/>
    <property type="match status" value="1"/>
</dbReference>
<sequence>MVLNTAASTISLECKLSSWAPLEFLAKAPLFLPLKREFQKISNGFEVNKILGDVSRSIEGGVGGFYDDSVLASRLDVVEALAILYGLLLYARLGYKEVDVESDCNRVVVGLSSKTPFLFKFASAVPRDTTEALAPTEYCDALDYYFMPSSGRINLLPISAERATYADHVLHRMGREPSHATQTGEDVSRILVSDGSH</sequence>
<dbReference type="GO" id="GO:0003676">
    <property type="term" value="F:nucleic acid binding"/>
    <property type="evidence" value="ECO:0007669"/>
    <property type="project" value="InterPro"/>
</dbReference>